<dbReference type="RefSeq" id="WP_348759740.1">
    <property type="nucleotide sequence ID" value="NZ_OZ026884.1"/>
</dbReference>
<evidence type="ECO:0000256" key="16">
    <source>
        <dbReference type="PROSITE-ProRule" id="PRU00560"/>
    </source>
</evidence>
<feature type="active site" description="For nuclease activity" evidence="15">
    <location>
        <position position="1110"/>
    </location>
</feature>
<keyword evidence="12 15" id="KW-0413">Isomerase</keyword>
<evidence type="ECO:0000256" key="15">
    <source>
        <dbReference type="HAMAP-Rule" id="MF_01485"/>
    </source>
</evidence>
<dbReference type="InterPro" id="IPR004586">
    <property type="entry name" value="RecB"/>
</dbReference>
<evidence type="ECO:0000256" key="5">
    <source>
        <dbReference type="ARBA" id="ARBA00022801"/>
    </source>
</evidence>
<comment type="domain">
    <text evidence="15">The N-terminal DNA-binding domain is a ssDNA-dependent ATPase and has ATP-dependent 3'-5' helicase function. This domain interacts with RecC.</text>
</comment>
<feature type="region of interest" description="DNA-binding and helicase activity, interacts with RecC" evidence="15">
    <location>
        <begin position="1"/>
        <end position="875"/>
    </location>
</feature>
<evidence type="ECO:0000256" key="7">
    <source>
        <dbReference type="ARBA" id="ARBA00022839"/>
    </source>
</evidence>
<evidence type="ECO:0000259" key="18">
    <source>
        <dbReference type="PROSITE" id="PS51217"/>
    </source>
</evidence>
<keyword evidence="6 15" id="KW-0347">Helicase</keyword>
<dbReference type="EC" id="5.6.2.4" evidence="15"/>
<keyword evidence="3 15" id="KW-0547">Nucleotide-binding</keyword>
<dbReference type="Gene3D" id="3.90.320.10">
    <property type="match status" value="1"/>
</dbReference>
<keyword evidence="2 15" id="KW-0479">Metal-binding</keyword>
<dbReference type="EMBL" id="OZ026884">
    <property type="protein sequence ID" value="CAL1240245.1"/>
    <property type="molecule type" value="Genomic_DNA"/>
</dbReference>
<comment type="catalytic activity">
    <reaction evidence="15">
        <text>Exonucleolytic cleavage (in the presence of ATP) in either 5'- to 3'- or 3'- to 5'-direction to yield 5'-phosphooligonucleotides.</text>
        <dbReference type="EC" id="3.1.11.5"/>
    </reaction>
</comment>
<dbReference type="Gene3D" id="3.40.50.300">
    <property type="entry name" value="P-loop containing nucleotide triphosphate hydrolases"/>
    <property type="match status" value="2"/>
</dbReference>
<gene>
    <name evidence="15 19" type="primary">recB</name>
    <name evidence="19" type="ORF">MECH1_V1_1469</name>
</gene>
<keyword evidence="5 15" id="KW-0378">Hydrolase</keyword>
<dbReference type="NCBIfam" id="TIGR00609">
    <property type="entry name" value="recB"/>
    <property type="match status" value="1"/>
</dbReference>
<evidence type="ECO:0000256" key="4">
    <source>
        <dbReference type="ARBA" id="ARBA00022763"/>
    </source>
</evidence>
<comment type="catalytic activity">
    <reaction evidence="13 15">
        <text>Couples ATP hydrolysis with the unwinding of duplex DNA by translocating in the 3'-5' direction.</text>
        <dbReference type="EC" id="5.6.2.4"/>
    </reaction>
</comment>
<feature type="domain" description="UvrD-like helicase C-terminal" evidence="18">
    <location>
        <begin position="473"/>
        <end position="752"/>
    </location>
</feature>
<evidence type="ECO:0000256" key="1">
    <source>
        <dbReference type="ARBA" id="ARBA00022722"/>
    </source>
</evidence>
<dbReference type="EC" id="3.1.11.5" evidence="15"/>
<organism evidence="19 20">
    <name type="scientific">Candidatus Methylocalor cossyra</name>
    <dbReference type="NCBI Taxonomy" id="3108543"/>
    <lineage>
        <taxon>Bacteria</taxon>
        <taxon>Pseudomonadati</taxon>
        <taxon>Pseudomonadota</taxon>
        <taxon>Gammaproteobacteria</taxon>
        <taxon>Methylococcales</taxon>
        <taxon>Methylococcaceae</taxon>
        <taxon>Candidatus Methylocalor</taxon>
    </lineage>
</organism>
<comment type="miscellaneous">
    <text evidence="15">In the RecBCD complex, RecB has a slow 3'-5' helicase, an exonuclease activity and loads RecA onto ssDNA, RecD has a fast 5'-3' helicase activity, while RecC stimulates the ATPase and processivity of the RecB helicase and contributes to recognition of the Chi site.</text>
</comment>
<dbReference type="Gene3D" id="1.10.486.10">
    <property type="entry name" value="PCRA, domain 4"/>
    <property type="match status" value="1"/>
</dbReference>
<dbReference type="Gene3D" id="1.10.3170.10">
    <property type="entry name" value="Recbcd, chain B, domain 2"/>
    <property type="match status" value="1"/>
</dbReference>
<evidence type="ECO:0000259" key="17">
    <source>
        <dbReference type="PROSITE" id="PS51198"/>
    </source>
</evidence>
<dbReference type="Pfam" id="PF00580">
    <property type="entry name" value="UvrD-helicase"/>
    <property type="match status" value="1"/>
</dbReference>
<keyword evidence="20" id="KW-1185">Reference proteome</keyword>
<dbReference type="Proteomes" id="UP001497493">
    <property type="component" value="Chromosome"/>
</dbReference>
<feature type="binding site" evidence="15">
    <location>
        <position position="1110"/>
    </location>
    <ligand>
        <name>Mg(2+)</name>
        <dbReference type="ChEBI" id="CHEBI:18420"/>
    </ligand>
</feature>
<evidence type="ECO:0000256" key="12">
    <source>
        <dbReference type="ARBA" id="ARBA00023235"/>
    </source>
</evidence>
<dbReference type="GO" id="GO:0008854">
    <property type="term" value="F:exodeoxyribonuclease V activity"/>
    <property type="evidence" value="ECO:0007669"/>
    <property type="project" value="UniProtKB-EC"/>
</dbReference>
<feature type="binding site" evidence="16">
    <location>
        <begin position="24"/>
        <end position="31"/>
    </location>
    <ligand>
        <name>ATP</name>
        <dbReference type="ChEBI" id="CHEBI:30616"/>
    </ligand>
</feature>
<dbReference type="HAMAP" id="MF_01485">
    <property type="entry name" value="RecB"/>
    <property type="match status" value="1"/>
</dbReference>
<keyword evidence="1 15" id="KW-0540">Nuclease</keyword>
<dbReference type="InterPro" id="IPR011604">
    <property type="entry name" value="PDDEXK-like_dom_sf"/>
</dbReference>
<dbReference type="PANTHER" id="PTHR11070">
    <property type="entry name" value="UVRD / RECB / PCRA DNA HELICASE FAMILY MEMBER"/>
    <property type="match status" value="1"/>
</dbReference>
<feature type="domain" description="UvrD-like helicase ATP-binding" evidence="17">
    <location>
        <begin position="3"/>
        <end position="457"/>
    </location>
</feature>
<evidence type="ECO:0000256" key="6">
    <source>
        <dbReference type="ARBA" id="ARBA00022806"/>
    </source>
</evidence>
<dbReference type="CDD" id="cd22352">
    <property type="entry name" value="RecB_C-like"/>
    <property type="match status" value="1"/>
</dbReference>
<dbReference type="InterPro" id="IPR027417">
    <property type="entry name" value="P-loop_NTPase"/>
</dbReference>
<comment type="cofactor">
    <cofactor evidence="15">
        <name>Mg(2+)</name>
        <dbReference type="ChEBI" id="CHEBI:18420"/>
    </cofactor>
    <text evidence="15">Binds 1 Mg(2+) ion per subunit.</text>
</comment>
<dbReference type="InterPro" id="IPR011335">
    <property type="entry name" value="Restrct_endonuc-II-like"/>
</dbReference>
<evidence type="ECO:0000256" key="8">
    <source>
        <dbReference type="ARBA" id="ARBA00022840"/>
    </source>
</evidence>
<sequence>MSREPIPEFDLYRTELAGLHLVEASAGTGKTWTISGLYARLILEQGLGVEQILVVTYTKAATAELRDRIRRRLRDLVLAFEQGAAGQDEFCRAMLERHCGERRAVAIARLTRAIGGFDQAAVFTIHGFCQRLLSDSAFEAGSDFECEVLPDQTDLLREIVEDFWRREVYHASPLWAAYLARHRQAPPLWLREIENQVGKPFLTVLGAEEPSELPELEARWWREVDRAAQFWHRHKDAIDALLRDFRGFKANRIQPGTLRDWLAEVDRFFACWPFAPTEVYELPECLSRLGSAALAAAVKKDFDPPRHAFFDHCQELATLAAALDAAYAARLRALKPRLLRFCNEELARRKAQSGQFSYDDLLNHLAAALEGDQGEALAETIRRRYRAALIDEFQDTDPVQYRIFRTVYGDGRLPVFWVGDPKQAIYGFRGADLFSYLEARDTPGIRRGTLLRNQRSEPTLIAAVNALFRHRPRPFLLDAISFPEALPAARERPVLQVAGDGAEPLRFLLLPPGPEGGAWGKAQASALAAAGCASAIAGLLRAAAEGSARLGERSLNGGDIAVLVATHRQARQIQEQLHRLGIPSVRQGQDNVFESPEAAELERVLRAVAEPGGESRLTAALATELMGYTANAIHALQQTDQAGWERLFERFQGYRWLWLREGFMPMFRRWFAEANVAERLAEFHDGERRLTNLLHLAELLQAESRRKPGLDALLAWFGQAIRQPPKADEAAQLRLESDAKRVKIVTIHASKGLEYPIVFCPFLWDGRLALRKSASLSFHLGWQSVLDLGSPALETHRPQAVREELSEKLRLLYVALTRAVYRCYLVWGLVRNGQDRGDGLHSTALGWLLHGDAESDAAEDPLAALQARLEAADHAALLNDLQTFAARVPSAVRLQPMDGEPLRYRAPAEEPRAELALSPYRRPGLYPAWRMSSFTALVTGRHSEDPDYDLASEPEAELPAPGDSLFAFPRGVEAGACLHAILEDWDFTCRDGDRLGEWVRRKLKAHGLDQTWTDAVRRGIEDLLAAPLDKGGLKLGDIPPHRRLVEMEFTYPLRSGTARQLQRLLQDPAHGCDPRFAEAAECLDFKTVAGYMKGFIDLVFEAGGRYYLVDYKSHWLGNAYRHYAPARLTAVIAREHYYLQYLIYTVALHRYLKLRVADYRYETHFGGVYYLFLRGIKPGQRTGIYWDRPGPALIEGVEKILG</sequence>
<dbReference type="SUPFAM" id="SSF52980">
    <property type="entry name" value="Restriction endonuclease-like"/>
    <property type="match status" value="1"/>
</dbReference>
<feature type="binding site" evidence="15">
    <location>
        <position position="1097"/>
    </location>
    <ligand>
        <name>Mg(2+)</name>
        <dbReference type="ChEBI" id="CHEBI:18420"/>
    </ligand>
</feature>
<reference evidence="19 20" key="1">
    <citation type="submission" date="2024-04" db="EMBL/GenBank/DDBJ databases">
        <authorList>
            <person name="Cremers G."/>
        </authorList>
    </citation>
    <scope>NUCLEOTIDE SEQUENCE [LARGE SCALE GENOMIC DNA]</scope>
    <source>
        <strain evidence="19">MeCH1-AG</strain>
    </source>
</reference>
<evidence type="ECO:0000256" key="14">
    <source>
        <dbReference type="ARBA" id="ARBA00048988"/>
    </source>
</evidence>
<keyword evidence="4 15" id="KW-0227">DNA damage</keyword>
<keyword evidence="9 15" id="KW-0460">Magnesium</keyword>
<feature type="binding site" evidence="15">
    <location>
        <position position="979"/>
    </location>
    <ligand>
        <name>Mg(2+)</name>
        <dbReference type="ChEBI" id="CHEBI:18420"/>
    </ligand>
</feature>
<keyword evidence="10 15" id="KW-0238">DNA-binding</keyword>
<evidence type="ECO:0000313" key="20">
    <source>
        <dbReference type="Proteomes" id="UP001497493"/>
    </source>
</evidence>
<comment type="subunit">
    <text evidence="15">Heterotrimer of RecB, RecC and RecD. All subunits contribute to DNA-binding. Interacts with RecA.</text>
</comment>
<evidence type="ECO:0000256" key="3">
    <source>
        <dbReference type="ARBA" id="ARBA00022741"/>
    </source>
</evidence>
<comment type="function">
    <text evidence="15">A helicase/nuclease that prepares dsDNA breaks (DSB) for recombinational DNA repair. Binds to DSBs and unwinds DNA via a highly rapid and processive ATP-dependent bidirectional helicase activity. Unwinds dsDNA until it encounters a Chi (crossover hotspot instigator) sequence from the 3' direction. Cuts ssDNA a few nucleotides 3' to the Chi site. The properties and activities of the enzyme are changed at Chi. The Chi-altered holoenzyme produces a long 3'-ssDNA overhang and facilitates RecA-binding to the ssDNA for homologous DNA recombination and repair. Holoenzyme degrades any linearized DNA that is unable to undergo homologous recombination. In the holoenzyme this subunit contributes ATPase, 3'-5' helicase, exonuclease activity and loads RecA onto ssDNA.</text>
</comment>
<evidence type="ECO:0000256" key="11">
    <source>
        <dbReference type="ARBA" id="ARBA00023204"/>
    </source>
</evidence>
<evidence type="ECO:0000256" key="9">
    <source>
        <dbReference type="ARBA" id="ARBA00022842"/>
    </source>
</evidence>
<comment type="domain">
    <text evidence="15">The C-terminal domain has nuclease activity and interacts with RecD. It interacts with RecA, facilitating its loading onto ssDNA.</text>
</comment>
<protein>
    <recommendedName>
        <fullName evidence="15">RecBCD enzyme subunit RecB</fullName>
        <ecNumber evidence="15">3.1.11.5</ecNumber>
        <ecNumber evidence="15">5.6.2.4</ecNumber>
    </recommendedName>
    <alternativeName>
        <fullName evidence="15">DNA 3'-5' helicase subunit RecB</fullName>
    </alternativeName>
    <alternativeName>
        <fullName evidence="15">Exonuclease V subunit RecB</fullName>
        <shortName evidence="15">ExoV subunit RecB</shortName>
    </alternativeName>
    <alternativeName>
        <fullName evidence="15">Helicase/nuclease RecBCD subunit RecB</fullName>
    </alternativeName>
</protein>
<feature type="region of interest" description="Nuclease activity, interacts with RecD and RecA" evidence="15">
    <location>
        <begin position="928"/>
        <end position="1202"/>
    </location>
</feature>
<evidence type="ECO:0000256" key="13">
    <source>
        <dbReference type="ARBA" id="ARBA00034617"/>
    </source>
</evidence>
<keyword evidence="8 15" id="KW-0067">ATP-binding</keyword>
<keyword evidence="11 15" id="KW-0234">DNA repair</keyword>
<accession>A0ABM9NI02</accession>
<dbReference type="PROSITE" id="PS51217">
    <property type="entry name" value="UVRD_HELICASE_CTER"/>
    <property type="match status" value="1"/>
</dbReference>
<dbReference type="PANTHER" id="PTHR11070:SF23">
    <property type="entry name" value="RECBCD ENZYME SUBUNIT RECB"/>
    <property type="match status" value="1"/>
</dbReference>
<proteinExistence type="inferred from homology"/>
<comment type="similarity">
    <text evidence="15">Belongs to the helicase family. UvrD subfamily.</text>
</comment>
<comment type="catalytic activity">
    <reaction evidence="14 15">
        <text>ATP + H2O = ADP + phosphate + H(+)</text>
        <dbReference type="Rhea" id="RHEA:13065"/>
        <dbReference type="ChEBI" id="CHEBI:15377"/>
        <dbReference type="ChEBI" id="CHEBI:15378"/>
        <dbReference type="ChEBI" id="CHEBI:30616"/>
        <dbReference type="ChEBI" id="CHEBI:43474"/>
        <dbReference type="ChEBI" id="CHEBI:456216"/>
        <dbReference type="EC" id="5.6.2.4"/>
    </reaction>
</comment>
<evidence type="ECO:0000256" key="2">
    <source>
        <dbReference type="ARBA" id="ARBA00022723"/>
    </source>
</evidence>
<dbReference type="SUPFAM" id="SSF52540">
    <property type="entry name" value="P-loop containing nucleoside triphosphate hydrolases"/>
    <property type="match status" value="1"/>
</dbReference>
<dbReference type="PROSITE" id="PS51198">
    <property type="entry name" value="UVRD_HELICASE_ATP_BIND"/>
    <property type="match status" value="1"/>
</dbReference>
<dbReference type="InterPro" id="IPR000212">
    <property type="entry name" value="DNA_helicase_UvrD/REP"/>
</dbReference>
<keyword evidence="7 15" id="KW-0269">Exonuclease</keyword>
<dbReference type="Pfam" id="PF13361">
    <property type="entry name" value="UvrD_C"/>
    <property type="match status" value="1"/>
</dbReference>
<dbReference type="InterPro" id="IPR014017">
    <property type="entry name" value="DNA_helicase_UvrD-like_C"/>
</dbReference>
<evidence type="ECO:0000256" key="10">
    <source>
        <dbReference type="ARBA" id="ARBA00023125"/>
    </source>
</evidence>
<dbReference type="InterPro" id="IPR014016">
    <property type="entry name" value="UvrD-like_ATP-bd"/>
</dbReference>
<evidence type="ECO:0000313" key="19">
    <source>
        <dbReference type="EMBL" id="CAL1240245.1"/>
    </source>
</evidence>
<name>A0ABM9NI02_9GAMM</name>